<keyword evidence="2" id="KW-1185">Reference proteome</keyword>
<dbReference type="AlphaFoldDB" id="A0AAE1EFQ3"/>
<evidence type="ECO:0000313" key="2">
    <source>
        <dbReference type="Proteomes" id="UP001286313"/>
    </source>
</evidence>
<gene>
    <name evidence="1" type="ORF">Pcinc_044068</name>
</gene>
<sequence length="223" mass="25053">MGVDNCPSPHATQPLLTADLITHTNTTSPPLIHQHYLNYPPPHSLTSYNHYSTLNPTTSTPHLTHYPLTTTTLPPLPTTYHLTHYPLTTTTLPTPQPPPPLPTTSLTILLQPLLSLPTPQQPPLPTTSLTILLQLLLYPHPNHHHYPPPHSLSSYNHYSTNTPTTTTTYHLTHYPLTTTTLPTPQLPPLPTTSLTILLQLLLYPHPNYHHYQPMNILYNNTLR</sequence>
<proteinExistence type="predicted"/>
<dbReference type="Proteomes" id="UP001286313">
    <property type="component" value="Unassembled WGS sequence"/>
</dbReference>
<evidence type="ECO:0000313" key="1">
    <source>
        <dbReference type="EMBL" id="KAK3849165.1"/>
    </source>
</evidence>
<name>A0AAE1EFQ3_PETCI</name>
<reference evidence="1" key="1">
    <citation type="submission" date="2023-10" db="EMBL/GenBank/DDBJ databases">
        <title>Genome assemblies of two species of porcelain crab, Petrolisthes cinctipes and Petrolisthes manimaculis (Anomura: Porcellanidae).</title>
        <authorList>
            <person name="Angst P."/>
        </authorList>
    </citation>
    <scope>NUCLEOTIDE SEQUENCE</scope>
    <source>
        <strain evidence="1">PB745_01</strain>
        <tissue evidence="1">Gill</tissue>
    </source>
</reference>
<protein>
    <submittedName>
        <fullName evidence="1">Uncharacterized protein</fullName>
    </submittedName>
</protein>
<organism evidence="1 2">
    <name type="scientific">Petrolisthes cinctipes</name>
    <name type="common">Flat porcelain crab</name>
    <dbReference type="NCBI Taxonomy" id="88211"/>
    <lineage>
        <taxon>Eukaryota</taxon>
        <taxon>Metazoa</taxon>
        <taxon>Ecdysozoa</taxon>
        <taxon>Arthropoda</taxon>
        <taxon>Crustacea</taxon>
        <taxon>Multicrustacea</taxon>
        <taxon>Malacostraca</taxon>
        <taxon>Eumalacostraca</taxon>
        <taxon>Eucarida</taxon>
        <taxon>Decapoda</taxon>
        <taxon>Pleocyemata</taxon>
        <taxon>Anomura</taxon>
        <taxon>Galatheoidea</taxon>
        <taxon>Porcellanidae</taxon>
        <taxon>Petrolisthes</taxon>
    </lineage>
</organism>
<dbReference type="EMBL" id="JAWQEG010009096">
    <property type="protein sequence ID" value="KAK3849165.1"/>
    <property type="molecule type" value="Genomic_DNA"/>
</dbReference>
<comment type="caution">
    <text evidence="1">The sequence shown here is derived from an EMBL/GenBank/DDBJ whole genome shotgun (WGS) entry which is preliminary data.</text>
</comment>
<accession>A0AAE1EFQ3</accession>